<reference evidence="1" key="1">
    <citation type="journal article" date="2020" name="Int. J. Syst. Evol. Microbiol.">
        <title>Aquipluma nitroreducens gen. nov. sp. nov., a novel facultatively anaerobic bacterium isolated from a freshwater lake.</title>
        <authorList>
            <person name="Watanabe M."/>
            <person name="Kojima H."/>
            <person name="Fukui M."/>
        </authorList>
    </citation>
    <scope>NUCLEOTIDE SEQUENCE</scope>
    <source>
        <strain evidence="1">MeG22</strain>
    </source>
</reference>
<gene>
    <name evidence="1" type="ORF">AQPE_0964</name>
</gene>
<dbReference type="Pfam" id="PF07610">
    <property type="entry name" value="DUF1573"/>
    <property type="match status" value="1"/>
</dbReference>
<protein>
    <recommendedName>
        <fullName evidence="3">DUF1573 domain-containing protein</fullName>
    </recommendedName>
</protein>
<dbReference type="PANTHER" id="PTHR37833:SF1">
    <property type="entry name" value="SIGNAL PEPTIDE PROTEIN"/>
    <property type="match status" value="1"/>
</dbReference>
<organism evidence="1 2">
    <name type="scientific">Aquipluma nitroreducens</name>
    <dbReference type="NCBI Taxonomy" id="2010828"/>
    <lineage>
        <taxon>Bacteria</taxon>
        <taxon>Pseudomonadati</taxon>
        <taxon>Bacteroidota</taxon>
        <taxon>Bacteroidia</taxon>
        <taxon>Marinilabiliales</taxon>
        <taxon>Prolixibacteraceae</taxon>
        <taxon>Aquipluma</taxon>
    </lineage>
</organism>
<dbReference type="PANTHER" id="PTHR37833">
    <property type="entry name" value="LIPOPROTEIN-RELATED"/>
    <property type="match status" value="1"/>
</dbReference>
<accession>A0A5K7S5N4</accession>
<name>A0A5K7S5N4_9BACT</name>
<dbReference type="InterPro" id="IPR013783">
    <property type="entry name" value="Ig-like_fold"/>
</dbReference>
<dbReference type="AlphaFoldDB" id="A0A5K7S5N4"/>
<proteinExistence type="predicted"/>
<dbReference type="InterPro" id="IPR011467">
    <property type="entry name" value="DUF1573"/>
</dbReference>
<evidence type="ECO:0000313" key="2">
    <source>
        <dbReference type="Proteomes" id="UP001193389"/>
    </source>
</evidence>
<dbReference type="KEGG" id="anf:AQPE_0964"/>
<dbReference type="Proteomes" id="UP001193389">
    <property type="component" value="Chromosome"/>
</dbReference>
<sequence length="121" mass="12687">MFLAAMTIQAQDKPATPHDSIVFAATTHDYGTIVQASDGSCVFAFTNKGKAPIVLNDVKASCGCTVPEWTRTPVAPGEKGSIKVTYNTNNIGAFTKSITVNSNAVNSPLVLIIKGTVTAKQ</sequence>
<dbReference type="Gene3D" id="2.60.40.10">
    <property type="entry name" value="Immunoglobulins"/>
    <property type="match status" value="1"/>
</dbReference>
<evidence type="ECO:0000313" key="1">
    <source>
        <dbReference type="EMBL" id="BBE16817.1"/>
    </source>
</evidence>
<keyword evidence="2" id="KW-1185">Reference proteome</keyword>
<evidence type="ECO:0008006" key="3">
    <source>
        <dbReference type="Google" id="ProtNLM"/>
    </source>
</evidence>
<dbReference type="EMBL" id="AP018694">
    <property type="protein sequence ID" value="BBE16817.1"/>
    <property type="molecule type" value="Genomic_DNA"/>
</dbReference>